<dbReference type="VEuPathDB" id="TriTrypDB:TcCLB.510087.30"/>
<dbReference type="VEuPathDB" id="TriTrypDB:TcYC6_0106180"/>
<proteinExistence type="predicted"/>
<dbReference type="EMBL" id="PRFA01000161">
    <property type="protein sequence ID" value="PWU85455.1"/>
    <property type="molecule type" value="Genomic_DNA"/>
</dbReference>
<dbReference type="VEuPathDB" id="TriTrypDB:C3747_263g46"/>
<organism evidence="8 9">
    <name type="scientific">Trypanosoma cruzi</name>
    <dbReference type="NCBI Taxonomy" id="5693"/>
    <lineage>
        <taxon>Eukaryota</taxon>
        <taxon>Discoba</taxon>
        <taxon>Euglenozoa</taxon>
        <taxon>Kinetoplastea</taxon>
        <taxon>Metakinetoplastina</taxon>
        <taxon>Trypanosomatida</taxon>
        <taxon>Trypanosomatidae</taxon>
        <taxon>Trypanosoma</taxon>
        <taxon>Schizotrypanum</taxon>
    </lineage>
</organism>
<dbReference type="PIRSF" id="PIRSF005225">
    <property type="entry name" value="LAG1_LAC1"/>
    <property type="match status" value="1"/>
</dbReference>
<keyword evidence="8" id="KW-0808">Transferase</keyword>
<dbReference type="VEuPathDB" id="TriTrypDB:TcG_13432"/>
<dbReference type="GO" id="GO:0005783">
    <property type="term" value="C:endoplasmic reticulum"/>
    <property type="evidence" value="ECO:0007669"/>
    <property type="project" value="TreeGrafter"/>
</dbReference>
<feature type="transmembrane region" description="Helical" evidence="6">
    <location>
        <begin position="228"/>
        <end position="246"/>
    </location>
</feature>
<dbReference type="AlphaFoldDB" id="A0A2V2UMH4"/>
<feature type="transmembrane region" description="Helical" evidence="6">
    <location>
        <begin position="316"/>
        <end position="347"/>
    </location>
</feature>
<evidence type="ECO:0000256" key="6">
    <source>
        <dbReference type="SAM" id="Phobius"/>
    </source>
</evidence>
<dbReference type="InterPro" id="IPR016439">
    <property type="entry name" value="Lag1/Lac1-like"/>
</dbReference>
<feature type="domain" description="TLC" evidence="7">
    <location>
        <begin position="146"/>
        <end position="387"/>
    </location>
</feature>
<evidence type="ECO:0000313" key="9">
    <source>
        <dbReference type="Proteomes" id="UP000246121"/>
    </source>
</evidence>
<dbReference type="VEuPathDB" id="TriTrypDB:TcCL_NonESM08491"/>
<protein>
    <submittedName>
        <fullName evidence="8">Putative Sphingosine N-acyltransferase</fullName>
    </submittedName>
</protein>
<evidence type="ECO:0000256" key="2">
    <source>
        <dbReference type="ARBA" id="ARBA00022692"/>
    </source>
</evidence>
<evidence type="ECO:0000313" key="8">
    <source>
        <dbReference type="EMBL" id="PWU85455.1"/>
    </source>
</evidence>
<dbReference type="VEuPathDB" id="TriTrypDB:BCY84_10384"/>
<dbReference type="GO" id="GO:0046513">
    <property type="term" value="P:ceramide biosynthetic process"/>
    <property type="evidence" value="ECO:0007669"/>
    <property type="project" value="InterPro"/>
</dbReference>
<dbReference type="VEuPathDB" id="TriTrypDB:Tc_MARK_1607"/>
<feature type="transmembrane region" description="Helical" evidence="6">
    <location>
        <begin position="82"/>
        <end position="103"/>
    </location>
</feature>
<keyword evidence="3 6" id="KW-1133">Transmembrane helix</keyword>
<keyword evidence="8" id="KW-0012">Acyltransferase</keyword>
<dbReference type="GO" id="GO:0016020">
    <property type="term" value="C:membrane"/>
    <property type="evidence" value="ECO:0007669"/>
    <property type="project" value="UniProtKB-SubCell"/>
</dbReference>
<comment type="caution">
    <text evidence="8">The sequence shown here is derived from an EMBL/GenBank/DDBJ whole genome shotgun (WGS) entry which is preliminary data.</text>
</comment>
<evidence type="ECO:0000259" key="7">
    <source>
        <dbReference type="PROSITE" id="PS50922"/>
    </source>
</evidence>
<feature type="transmembrane region" description="Helical" evidence="6">
    <location>
        <begin position="354"/>
        <end position="376"/>
    </location>
</feature>
<name>A0A2V2UMH4_TRYCR</name>
<dbReference type="PANTHER" id="PTHR12560">
    <property type="entry name" value="LONGEVITY ASSURANCE FACTOR 1 LAG1"/>
    <property type="match status" value="1"/>
</dbReference>
<feature type="transmembrane region" description="Helical" evidence="6">
    <location>
        <begin position="198"/>
        <end position="216"/>
    </location>
</feature>
<dbReference type="VEuPathDB" id="TriTrypDB:TCSYLVIO_002894"/>
<keyword evidence="4 5" id="KW-0472">Membrane</keyword>
<dbReference type="PROSITE" id="PS50922">
    <property type="entry name" value="TLC"/>
    <property type="match status" value="1"/>
</dbReference>
<dbReference type="GO" id="GO:0050291">
    <property type="term" value="F:sphingosine N-acyltransferase activity"/>
    <property type="evidence" value="ECO:0007669"/>
    <property type="project" value="InterPro"/>
</dbReference>
<sequence>MGTLRFADDTIGLSANMYAMPLDRAREYGFVSHYNHSGDPAMDRHANNLTFTGEQLWWLVTNPVSLQVHLNGWGGVGLDAAALPQLLPCLLWAVVLIAVRLFFQRRFAWLGVQLQVVVPRTSQKKVCAGTGANAIRLNVGQRKKLRKFQTQLWLAVSYTASTVFGYMVQRGEPWFGLPLSEANRISILSPHPYNPGRWILLYYQYGLGFYLSECFSHLANHDIKRSDFLEYVIHHIVTIALIVFSHCSYEHRFGVYVLFIHDASDIMLAVSKALSYVVKAAEAREQRAARNGGNGAAPAGPPACRLYRLVFSSTTVLLSFVVFVALFVFFRLICLPFLALASVGLAVKIRTFTVCYWVLVVLLQVVLQGLHLYWFALIVKLAIRALFGGPLDDIRSEDDEEDDGH</sequence>
<dbReference type="SMART" id="SM00724">
    <property type="entry name" value="TLC"/>
    <property type="match status" value="1"/>
</dbReference>
<dbReference type="InterPro" id="IPR006634">
    <property type="entry name" value="TLC-dom"/>
</dbReference>
<gene>
    <name evidence="8" type="ORF">C4B63_161g31</name>
</gene>
<evidence type="ECO:0000256" key="5">
    <source>
        <dbReference type="PROSITE-ProRule" id="PRU00205"/>
    </source>
</evidence>
<comment type="subcellular location">
    <subcellularLocation>
        <location evidence="1">Membrane</location>
        <topology evidence="1">Multi-pass membrane protein</topology>
    </subcellularLocation>
</comment>
<keyword evidence="2 5" id="KW-0812">Transmembrane</keyword>
<feature type="transmembrane region" description="Helical" evidence="6">
    <location>
        <begin position="152"/>
        <end position="169"/>
    </location>
</feature>
<evidence type="ECO:0000256" key="4">
    <source>
        <dbReference type="ARBA" id="ARBA00023136"/>
    </source>
</evidence>
<dbReference type="VEuPathDB" id="TriTrypDB:TcBrA4_0032900"/>
<reference evidence="8 9" key="1">
    <citation type="journal article" date="2018" name="Microb. Genom.">
        <title>Expanding an expanded genome: long-read sequencing of Trypanosoma cruzi.</title>
        <authorList>
            <person name="Berna L."/>
            <person name="Rodriguez M."/>
            <person name="Chiribao M.L."/>
            <person name="Parodi-Talice A."/>
            <person name="Pita S."/>
            <person name="Rijo G."/>
            <person name="Alvarez-Valin F."/>
            <person name="Robello C."/>
        </authorList>
    </citation>
    <scope>NUCLEOTIDE SEQUENCE [LARGE SCALE GENOMIC DNA]</scope>
    <source>
        <strain evidence="8 9">Dm28c</strain>
    </source>
</reference>
<dbReference type="Proteomes" id="UP000246121">
    <property type="component" value="Unassembled WGS sequence"/>
</dbReference>
<dbReference type="PANTHER" id="PTHR12560:SF0">
    <property type="entry name" value="LD18904P"/>
    <property type="match status" value="1"/>
</dbReference>
<evidence type="ECO:0000256" key="1">
    <source>
        <dbReference type="ARBA" id="ARBA00004141"/>
    </source>
</evidence>
<accession>A0A2V2UMH4</accession>
<dbReference type="VEuPathDB" id="TriTrypDB:TcCLB.507395.10"/>
<evidence type="ECO:0000256" key="3">
    <source>
        <dbReference type="ARBA" id="ARBA00022989"/>
    </source>
</evidence>
<dbReference type="Pfam" id="PF03798">
    <property type="entry name" value="TRAM_LAG1_CLN8"/>
    <property type="match status" value="1"/>
</dbReference>
<dbReference type="VEuPathDB" id="TriTrypDB:C4B63_161g31"/>